<sequence>MTTDVEEFWAAWTRLVGEWAGRESAGPTTGDVLLRAALRDGLPDLSAQPSVDVTAADLLACEIALVRMAGEIDDEVYRLATPGRPPRNLDAVADFCRHGWRNVRNPHPGFDVWWYWNEYLDPADERLNPYLHYLLVGRRAGLRGVPLRTHHERPAALPASPPARRACLFAGFDVDGVMDPYVIAYVRELSRFADVYYLAACRMNDGELDKLDGLVAGAWAVPHDRYDFGSYSMLAKDLVGWDALEEYDEVLLVNDSCYLLRPLDDMFASMASRECDWWGVQLTSRWFDGAGDSRAPIPIEQVREQMPRTVMHPDEYPHVGSYFLAFRKPVVSDLGWRKRLENVQPQRTKIRIVYKYETGTTQYLVGQGYHFDTFVDALHPYHPMYSAGTFDRIAEGLPLLKRQLIWENPYSVPDMRDWKDRVLAAAPTADVETMERNLLRVAPDDRLHRSFSIVTREDGTVERPAPLNDKRFRVADNRTPTFDHWWAFPVCAYDHTLAGNERALFEQVRNDPSIKKIILTRSRRIELTGENVVTFPIDSPEGQHHLLRSGQIFVKHGPAINLPNPVDTTTHNVINLWHGIPLKRFGLASARVSDRLREVMIRNHSGSRAVITSSRMDTLAMSAAFFPASYPDMWPTGLPRNDFILREEERLPNDLREALERLREELAGRRLVLFLPTFRDGQGESQYHFDESELTWLEEWAERQHAVIGVREHMADRARTYSWALLPLGAIDLSSRRYPDLEIIYRVADALISDYSSCLVDFLMTGKPIMSFAYDYDRYSSSERGLFHELDRVLPSPVCRTFKDLATALDAAFEPRSSEELEEYDWKRRIFFDHLDDEASRRVVQKVKALYLHDD</sequence>
<dbReference type="InterPro" id="IPR043148">
    <property type="entry name" value="TagF_C"/>
</dbReference>
<dbReference type="Pfam" id="PF05045">
    <property type="entry name" value="RgpF"/>
    <property type="match status" value="1"/>
</dbReference>
<evidence type="ECO:0000256" key="4">
    <source>
        <dbReference type="ARBA" id="ARBA00022679"/>
    </source>
</evidence>
<dbReference type="SUPFAM" id="SSF53756">
    <property type="entry name" value="UDP-Glycosyltransferase/glycogen phosphorylase"/>
    <property type="match status" value="1"/>
</dbReference>
<comment type="subcellular location">
    <subcellularLocation>
        <location evidence="1">Cell membrane</location>
        <topology evidence="1">Peripheral membrane protein</topology>
    </subcellularLocation>
</comment>
<keyword evidence="6" id="KW-0472">Membrane</keyword>
<keyword evidence="3" id="KW-1003">Cell membrane</keyword>
<keyword evidence="8" id="KW-1185">Reference proteome</keyword>
<comment type="similarity">
    <text evidence="2">Belongs to the CDP-glycerol glycerophosphotransferase family.</text>
</comment>
<evidence type="ECO:0000256" key="1">
    <source>
        <dbReference type="ARBA" id="ARBA00004202"/>
    </source>
</evidence>
<keyword evidence="4" id="KW-0808">Transferase</keyword>
<evidence type="ECO:0000256" key="6">
    <source>
        <dbReference type="ARBA" id="ARBA00023136"/>
    </source>
</evidence>
<evidence type="ECO:0000313" key="8">
    <source>
        <dbReference type="Proteomes" id="UP000392064"/>
    </source>
</evidence>
<dbReference type="PANTHER" id="PTHR37316:SF3">
    <property type="entry name" value="TEICHOIC ACID GLYCEROL-PHOSPHATE TRANSFERASE"/>
    <property type="match status" value="1"/>
</dbReference>
<dbReference type="GO" id="GO:0047355">
    <property type="term" value="F:CDP-glycerol glycerophosphotransferase activity"/>
    <property type="evidence" value="ECO:0007669"/>
    <property type="project" value="InterPro"/>
</dbReference>
<dbReference type="AlphaFoldDB" id="A0A5Q2MIG2"/>
<dbReference type="EMBL" id="CP045737">
    <property type="protein sequence ID" value="QGG40832.1"/>
    <property type="molecule type" value="Genomic_DNA"/>
</dbReference>
<proteinExistence type="inferred from homology"/>
<reference evidence="7 8" key="1">
    <citation type="submission" date="2019-11" db="EMBL/GenBank/DDBJ databases">
        <authorList>
            <person name="Li J."/>
        </authorList>
    </citation>
    <scope>NUCLEOTIDE SEQUENCE [LARGE SCALE GENOMIC DNA]</scope>
    <source>
        <strain evidence="7 8">MF47</strain>
    </source>
</reference>
<dbReference type="Gene3D" id="3.40.50.12580">
    <property type="match status" value="1"/>
</dbReference>
<dbReference type="PANTHER" id="PTHR37316">
    <property type="entry name" value="TEICHOIC ACID GLYCEROL-PHOSPHATE PRIMASE"/>
    <property type="match status" value="1"/>
</dbReference>
<evidence type="ECO:0000256" key="2">
    <source>
        <dbReference type="ARBA" id="ARBA00010488"/>
    </source>
</evidence>
<evidence type="ECO:0000256" key="3">
    <source>
        <dbReference type="ARBA" id="ARBA00022475"/>
    </source>
</evidence>
<dbReference type="GO" id="GO:0019350">
    <property type="term" value="P:teichoic acid biosynthetic process"/>
    <property type="evidence" value="ECO:0007669"/>
    <property type="project" value="UniProtKB-KW"/>
</dbReference>
<evidence type="ECO:0000313" key="7">
    <source>
        <dbReference type="EMBL" id="QGG40832.1"/>
    </source>
</evidence>
<dbReference type="InterPro" id="IPR007739">
    <property type="entry name" value="RgpF"/>
</dbReference>
<dbReference type="RefSeq" id="WP_153652103.1">
    <property type="nucleotide sequence ID" value="NZ_CP045737.1"/>
</dbReference>
<dbReference type="InterPro" id="IPR007554">
    <property type="entry name" value="Glycerophosphate_synth"/>
</dbReference>
<dbReference type="InterPro" id="IPR051612">
    <property type="entry name" value="Teichoic_Acid_Biosynth"/>
</dbReference>
<gene>
    <name evidence="7" type="ORF">GEV26_05365</name>
</gene>
<dbReference type="Proteomes" id="UP000392064">
    <property type="component" value="Chromosome"/>
</dbReference>
<dbReference type="KEGG" id="aef:GEV26_05365"/>
<organism evidence="7 8">
    <name type="scientific">Aeromicrobium yanjiei</name>
    <dbReference type="NCBI Taxonomy" id="2662028"/>
    <lineage>
        <taxon>Bacteria</taxon>
        <taxon>Bacillati</taxon>
        <taxon>Actinomycetota</taxon>
        <taxon>Actinomycetes</taxon>
        <taxon>Propionibacteriales</taxon>
        <taxon>Nocardioidaceae</taxon>
        <taxon>Aeromicrobium</taxon>
    </lineage>
</organism>
<dbReference type="Pfam" id="PF04464">
    <property type="entry name" value="Glyphos_transf"/>
    <property type="match status" value="1"/>
</dbReference>
<evidence type="ECO:0000256" key="5">
    <source>
        <dbReference type="ARBA" id="ARBA00022944"/>
    </source>
</evidence>
<dbReference type="GO" id="GO:0005886">
    <property type="term" value="C:plasma membrane"/>
    <property type="evidence" value="ECO:0007669"/>
    <property type="project" value="UniProtKB-SubCell"/>
</dbReference>
<protein>
    <submittedName>
        <fullName evidence="7">Uncharacterized protein</fullName>
    </submittedName>
</protein>
<dbReference type="Gene3D" id="3.40.50.11820">
    <property type="match status" value="1"/>
</dbReference>
<keyword evidence="5" id="KW-0777">Teichoic acid biosynthesis</keyword>
<name>A0A5Q2MIG2_9ACTN</name>
<dbReference type="InterPro" id="IPR043149">
    <property type="entry name" value="TagF_N"/>
</dbReference>
<accession>A0A5Q2MIG2</accession>